<feature type="transmembrane region" description="Helical" evidence="10">
    <location>
        <begin position="78"/>
        <end position="93"/>
    </location>
</feature>
<dbReference type="PROSITE" id="PS50109">
    <property type="entry name" value="HIS_KIN"/>
    <property type="match status" value="1"/>
</dbReference>
<dbReference type="InterPro" id="IPR003594">
    <property type="entry name" value="HATPase_dom"/>
</dbReference>
<dbReference type="SUPFAM" id="SSF47384">
    <property type="entry name" value="Homodimeric domain of signal transducing histidine kinase"/>
    <property type="match status" value="1"/>
</dbReference>
<dbReference type="GO" id="GO:0000155">
    <property type="term" value="F:phosphorelay sensor kinase activity"/>
    <property type="evidence" value="ECO:0007669"/>
    <property type="project" value="InterPro"/>
</dbReference>
<dbReference type="GO" id="GO:0005509">
    <property type="term" value="F:calcium ion binding"/>
    <property type="evidence" value="ECO:0007669"/>
    <property type="project" value="UniProtKB-ARBA"/>
</dbReference>
<evidence type="ECO:0000256" key="6">
    <source>
        <dbReference type="ARBA" id="ARBA00022679"/>
    </source>
</evidence>
<name>A0A4R9AGA3_9MICO</name>
<dbReference type="OrthoDB" id="9757990at2"/>
<dbReference type="InterPro" id="IPR036890">
    <property type="entry name" value="HATPase_C_sf"/>
</dbReference>
<feature type="transmembrane region" description="Helical" evidence="10">
    <location>
        <begin position="153"/>
        <end position="170"/>
    </location>
</feature>
<evidence type="ECO:0000256" key="8">
    <source>
        <dbReference type="ARBA" id="ARBA00023012"/>
    </source>
</evidence>
<keyword evidence="8" id="KW-0902">Two-component regulatory system</keyword>
<reference evidence="12 13" key="1">
    <citation type="submission" date="2019-03" db="EMBL/GenBank/DDBJ databases">
        <title>Genomics of glacier-inhabiting Cryobacterium strains.</title>
        <authorList>
            <person name="Liu Q."/>
            <person name="Xin Y.-H."/>
        </authorList>
    </citation>
    <scope>NUCLEOTIDE SEQUENCE [LARGE SCALE GENOMIC DNA]</scope>
    <source>
        <strain evidence="12 13">Sr39</strain>
    </source>
</reference>
<keyword evidence="7" id="KW-0418">Kinase</keyword>
<dbReference type="CDD" id="cd00075">
    <property type="entry name" value="HATPase"/>
    <property type="match status" value="1"/>
</dbReference>
<dbReference type="Gene3D" id="3.30.450.20">
    <property type="entry name" value="PAS domain"/>
    <property type="match status" value="1"/>
</dbReference>
<dbReference type="Proteomes" id="UP000298170">
    <property type="component" value="Unassembled WGS sequence"/>
</dbReference>
<evidence type="ECO:0000313" key="12">
    <source>
        <dbReference type="EMBL" id="TFD61521.1"/>
    </source>
</evidence>
<keyword evidence="6" id="KW-0808">Transferase</keyword>
<dbReference type="AlphaFoldDB" id="A0A4R9AGA3"/>
<dbReference type="InterPro" id="IPR004358">
    <property type="entry name" value="Sig_transdc_His_kin-like_C"/>
</dbReference>
<evidence type="ECO:0000256" key="2">
    <source>
        <dbReference type="ARBA" id="ARBA00001968"/>
    </source>
</evidence>
<dbReference type="SMART" id="SM00388">
    <property type="entry name" value="HisKA"/>
    <property type="match status" value="1"/>
</dbReference>
<dbReference type="SMART" id="SM00387">
    <property type="entry name" value="HATPase_c"/>
    <property type="match status" value="1"/>
</dbReference>
<evidence type="ECO:0000256" key="3">
    <source>
        <dbReference type="ARBA" id="ARBA00004236"/>
    </source>
</evidence>
<dbReference type="PANTHER" id="PTHR43047">
    <property type="entry name" value="TWO-COMPONENT HISTIDINE PROTEIN KINASE"/>
    <property type="match status" value="1"/>
</dbReference>
<dbReference type="CDD" id="cd00082">
    <property type="entry name" value="HisKA"/>
    <property type="match status" value="1"/>
</dbReference>
<feature type="transmembrane region" description="Helical" evidence="10">
    <location>
        <begin position="122"/>
        <end position="141"/>
    </location>
</feature>
<gene>
    <name evidence="12" type="ORF">E3T39_05580</name>
</gene>
<comment type="cofactor">
    <cofactor evidence="2">
        <name>a divalent metal cation</name>
        <dbReference type="ChEBI" id="CHEBI:60240"/>
    </cofactor>
</comment>
<dbReference type="Gene3D" id="1.10.287.130">
    <property type="match status" value="1"/>
</dbReference>
<dbReference type="Pfam" id="PF00512">
    <property type="entry name" value="HisKA"/>
    <property type="match status" value="1"/>
</dbReference>
<dbReference type="FunFam" id="3.30.565.10:FF:000006">
    <property type="entry name" value="Sensor histidine kinase WalK"/>
    <property type="match status" value="1"/>
</dbReference>
<comment type="subcellular location">
    <subcellularLocation>
        <location evidence="3">Cell membrane</location>
    </subcellularLocation>
</comment>
<feature type="domain" description="Histidine kinase" evidence="11">
    <location>
        <begin position="329"/>
        <end position="545"/>
    </location>
</feature>
<accession>A0A4R9AGA3</accession>
<evidence type="ECO:0000256" key="4">
    <source>
        <dbReference type="ARBA" id="ARBA00012438"/>
    </source>
</evidence>
<keyword evidence="10" id="KW-1133">Transmembrane helix</keyword>
<dbReference type="InterPro" id="IPR005467">
    <property type="entry name" value="His_kinase_dom"/>
</dbReference>
<evidence type="ECO:0000259" key="11">
    <source>
        <dbReference type="PROSITE" id="PS50109"/>
    </source>
</evidence>
<sequence>MIQPRRRRPDRAHRYRVERSVFLTQLLVGAATLLLVAVSGLLDSNLFNNQLFLAGILIIFLTTAVSAGVPWRHLDKKWIVVLPIVDLVALVIAREGEPLLGTTFLLVFPIIWLSTHFGGRGAVGGVVFTSTLLWAAGLMRAEPVSGNEIPRLAIVPIVLAFVAATTYTTTKRAAAQRTLLTQQSVLFEGALRRSRREERTLDEIVNSVDFGVVGFDRESKPNFINRAQREMFSRFGVKENQLSSIAVYHEDQVTPFAEADRPFQRAMRGETVDRVTFWVGEQGKQQAAVLISARPILDENDNYDGGVMVARDITAELRAIKARDDLVASVSHELRTPLTSIMGYLELALDDNTLDPSTRRMLEVASKNSDRLLALVADLLTTAAATKHELAITLAPCDLAVIVTDAIESSRPVAADRDITFVLVALPTVRLQADAFRLRQVIDNLFSNAIKYNITGGRIEVTLSDSVTQVELRVVDTGRGMTHGEQLNLFDRFYRADSVRGSSIHGTGLGLSISRDICRRHGGDLTVESAPGKGTTAIATLPHTS</sequence>
<dbReference type="GO" id="GO:0005886">
    <property type="term" value="C:plasma membrane"/>
    <property type="evidence" value="ECO:0007669"/>
    <property type="project" value="UniProtKB-SubCell"/>
</dbReference>
<protein>
    <recommendedName>
        <fullName evidence="4">histidine kinase</fullName>
        <ecNumber evidence="4">2.7.13.3</ecNumber>
    </recommendedName>
</protein>
<dbReference type="InterPro" id="IPR035965">
    <property type="entry name" value="PAS-like_dom_sf"/>
</dbReference>
<dbReference type="InterPro" id="IPR036097">
    <property type="entry name" value="HisK_dim/P_sf"/>
</dbReference>
<keyword evidence="10" id="KW-0812">Transmembrane</keyword>
<dbReference type="SUPFAM" id="SSF55874">
    <property type="entry name" value="ATPase domain of HSP90 chaperone/DNA topoisomerase II/histidine kinase"/>
    <property type="match status" value="1"/>
</dbReference>
<dbReference type="EC" id="2.7.13.3" evidence="4"/>
<evidence type="ECO:0000256" key="10">
    <source>
        <dbReference type="SAM" id="Phobius"/>
    </source>
</evidence>
<dbReference type="RefSeq" id="WP_134513730.1">
    <property type="nucleotide sequence ID" value="NZ_SOHJ01000004.1"/>
</dbReference>
<dbReference type="Gene3D" id="3.30.565.10">
    <property type="entry name" value="Histidine kinase-like ATPase, C-terminal domain"/>
    <property type="match status" value="1"/>
</dbReference>
<dbReference type="GO" id="GO:0009927">
    <property type="term" value="F:histidine phosphotransfer kinase activity"/>
    <property type="evidence" value="ECO:0007669"/>
    <property type="project" value="TreeGrafter"/>
</dbReference>
<dbReference type="EMBL" id="SOHJ01000004">
    <property type="protein sequence ID" value="TFD61521.1"/>
    <property type="molecule type" value="Genomic_DNA"/>
</dbReference>
<dbReference type="PRINTS" id="PR00344">
    <property type="entry name" value="BCTRLSENSOR"/>
</dbReference>
<dbReference type="InterPro" id="IPR003661">
    <property type="entry name" value="HisK_dim/P_dom"/>
</dbReference>
<dbReference type="PANTHER" id="PTHR43047:SF72">
    <property type="entry name" value="OSMOSENSING HISTIDINE PROTEIN KINASE SLN1"/>
    <property type="match status" value="1"/>
</dbReference>
<dbReference type="FunFam" id="1.10.287.130:FF:000001">
    <property type="entry name" value="Two-component sensor histidine kinase"/>
    <property type="match status" value="1"/>
</dbReference>
<evidence type="ECO:0000313" key="13">
    <source>
        <dbReference type="Proteomes" id="UP000298170"/>
    </source>
</evidence>
<comment type="caution">
    <text evidence="12">The sequence shown here is derived from an EMBL/GenBank/DDBJ whole genome shotgun (WGS) entry which is preliminary data.</text>
</comment>
<proteinExistence type="predicted"/>
<keyword evidence="9 10" id="KW-0472">Membrane</keyword>
<keyword evidence="5" id="KW-0597">Phosphoprotein</keyword>
<evidence type="ECO:0000256" key="7">
    <source>
        <dbReference type="ARBA" id="ARBA00022777"/>
    </source>
</evidence>
<organism evidence="12 13">
    <name type="scientific">Cryobacterium suzukii</name>
    <dbReference type="NCBI Taxonomy" id="1259198"/>
    <lineage>
        <taxon>Bacteria</taxon>
        <taxon>Bacillati</taxon>
        <taxon>Actinomycetota</taxon>
        <taxon>Actinomycetes</taxon>
        <taxon>Micrococcales</taxon>
        <taxon>Microbacteriaceae</taxon>
        <taxon>Cryobacterium</taxon>
    </lineage>
</organism>
<keyword evidence="13" id="KW-1185">Reference proteome</keyword>
<feature type="transmembrane region" description="Helical" evidence="10">
    <location>
        <begin position="21"/>
        <end position="39"/>
    </location>
</feature>
<dbReference type="SUPFAM" id="SSF55785">
    <property type="entry name" value="PYP-like sensor domain (PAS domain)"/>
    <property type="match status" value="1"/>
</dbReference>
<evidence type="ECO:0000256" key="9">
    <source>
        <dbReference type="ARBA" id="ARBA00023136"/>
    </source>
</evidence>
<comment type="catalytic activity">
    <reaction evidence="1">
        <text>ATP + protein L-histidine = ADP + protein N-phospho-L-histidine.</text>
        <dbReference type="EC" id="2.7.13.3"/>
    </reaction>
</comment>
<dbReference type="Pfam" id="PF02518">
    <property type="entry name" value="HATPase_c"/>
    <property type="match status" value="1"/>
</dbReference>
<evidence type="ECO:0000256" key="1">
    <source>
        <dbReference type="ARBA" id="ARBA00000085"/>
    </source>
</evidence>
<evidence type="ECO:0000256" key="5">
    <source>
        <dbReference type="ARBA" id="ARBA00022553"/>
    </source>
</evidence>
<feature type="transmembrane region" description="Helical" evidence="10">
    <location>
        <begin position="51"/>
        <end position="71"/>
    </location>
</feature>